<dbReference type="Proteomes" id="UP000187209">
    <property type="component" value="Unassembled WGS sequence"/>
</dbReference>
<organism evidence="2 3">
    <name type="scientific">Stentor coeruleus</name>
    <dbReference type="NCBI Taxonomy" id="5963"/>
    <lineage>
        <taxon>Eukaryota</taxon>
        <taxon>Sar</taxon>
        <taxon>Alveolata</taxon>
        <taxon>Ciliophora</taxon>
        <taxon>Postciliodesmatophora</taxon>
        <taxon>Heterotrichea</taxon>
        <taxon>Heterotrichida</taxon>
        <taxon>Stentoridae</taxon>
        <taxon>Stentor</taxon>
    </lineage>
</organism>
<dbReference type="AlphaFoldDB" id="A0A1R2CER5"/>
<proteinExistence type="predicted"/>
<keyword evidence="3" id="KW-1185">Reference proteome</keyword>
<dbReference type="EMBL" id="MPUH01000175">
    <property type="protein sequence ID" value="OMJ87517.1"/>
    <property type="molecule type" value="Genomic_DNA"/>
</dbReference>
<name>A0A1R2CER5_9CILI</name>
<evidence type="ECO:0000313" key="3">
    <source>
        <dbReference type="Proteomes" id="UP000187209"/>
    </source>
</evidence>
<evidence type="ECO:0000256" key="1">
    <source>
        <dbReference type="SAM" id="MobiDB-lite"/>
    </source>
</evidence>
<accession>A0A1R2CER5</accession>
<comment type="caution">
    <text evidence="2">The sequence shown here is derived from an EMBL/GenBank/DDBJ whole genome shotgun (WGS) entry which is preliminary data.</text>
</comment>
<gene>
    <name evidence="2" type="ORF">SteCoe_10773</name>
</gene>
<sequence>MANINKSFNVSPKSLIIPYASQSVESNHIYQILIQELSKYLAKSPKLSPLMQNLQILLNEVRFTQSKKLQEELLIKIKQWYDQKTFSKTRNIESLTPKPQTVLLISKEDPIKLNNRFIPYIPKNIKVKNRSKKDHFSNDQFITSFDASYTRSSSSEPNKHENQRRMSQSPGIIMSIVNNFIKNKRVKTYNFTLEAFLEDRKNKKATPIDEKIARLQERPMTSTLKHQIQEVQNVKLKLANRKIPCGFRNIFQGLIVDNNANETYLNFPRGGENLIKFRN</sequence>
<feature type="region of interest" description="Disordered" evidence="1">
    <location>
        <begin position="148"/>
        <end position="168"/>
    </location>
</feature>
<evidence type="ECO:0000313" key="2">
    <source>
        <dbReference type="EMBL" id="OMJ87517.1"/>
    </source>
</evidence>
<protein>
    <submittedName>
        <fullName evidence="2">Uncharacterized protein</fullName>
    </submittedName>
</protein>
<reference evidence="2 3" key="1">
    <citation type="submission" date="2016-11" db="EMBL/GenBank/DDBJ databases">
        <title>The macronuclear genome of Stentor coeruleus: a giant cell with tiny introns.</title>
        <authorList>
            <person name="Slabodnick M."/>
            <person name="Ruby J.G."/>
            <person name="Reiff S.B."/>
            <person name="Swart E.C."/>
            <person name="Gosai S."/>
            <person name="Prabakaran S."/>
            <person name="Witkowska E."/>
            <person name="Larue G.E."/>
            <person name="Fisher S."/>
            <person name="Freeman R.M."/>
            <person name="Gunawardena J."/>
            <person name="Chu W."/>
            <person name="Stover N.A."/>
            <person name="Gregory B.D."/>
            <person name="Nowacki M."/>
            <person name="Derisi J."/>
            <person name="Roy S.W."/>
            <person name="Marshall W.F."/>
            <person name="Sood P."/>
        </authorList>
    </citation>
    <scope>NUCLEOTIDE SEQUENCE [LARGE SCALE GENOMIC DNA]</scope>
    <source>
        <strain evidence="2">WM001</strain>
    </source>
</reference>